<keyword evidence="3" id="KW-0808">Transferase</keyword>
<dbReference type="Proteomes" id="UP000515369">
    <property type="component" value="Chromosome"/>
</dbReference>
<dbReference type="InterPro" id="IPR001296">
    <property type="entry name" value="Glyco_trans_1"/>
</dbReference>
<dbReference type="GO" id="GO:0016757">
    <property type="term" value="F:glycosyltransferase activity"/>
    <property type="evidence" value="ECO:0007669"/>
    <property type="project" value="InterPro"/>
</dbReference>
<dbReference type="Pfam" id="PF13579">
    <property type="entry name" value="Glyco_trans_4_4"/>
    <property type="match status" value="1"/>
</dbReference>
<organism evidence="3 4">
    <name type="scientific">Spirosoma foliorum</name>
    <dbReference type="NCBI Taxonomy" id="2710596"/>
    <lineage>
        <taxon>Bacteria</taxon>
        <taxon>Pseudomonadati</taxon>
        <taxon>Bacteroidota</taxon>
        <taxon>Cytophagia</taxon>
        <taxon>Cytophagales</taxon>
        <taxon>Cytophagaceae</taxon>
        <taxon>Spirosoma</taxon>
    </lineage>
</organism>
<keyword evidence="4" id="KW-1185">Reference proteome</keyword>
<dbReference type="Pfam" id="PF00534">
    <property type="entry name" value="Glycos_transf_1"/>
    <property type="match status" value="1"/>
</dbReference>
<accession>A0A7G5GYN9</accession>
<feature type="domain" description="Glycosyltransferase subfamily 4-like N-terminal" evidence="2">
    <location>
        <begin position="15"/>
        <end position="203"/>
    </location>
</feature>
<evidence type="ECO:0000259" key="1">
    <source>
        <dbReference type="Pfam" id="PF00534"/>
    </source>
</evidence>
<dbReference type="Gene3D" id="3.40.50.2000">
    <property type="entry name" value="Glycogen Phosphorylase B"/>
    <property type="match status" value="2"/>
</dbReference>
<evidence type="ECO:0000313" key="4">
    <source>
        <dbReference type="Proteomes" id="UP000515369"/>
    </source>
</evidence>
<dbReference type="PANTHER" id="PTHR12526:SF633">
    <property type="entry name" value="COLANIC ACID BIOSYNTHESIS GLYCOSYL TRANSFERASE WCAI-RELATED"/>
    <property type="match status" value="1"/>
</dbReference>
<dbReference type="InterPro" id="IPR028098">
    <property type="entry name" value="Glyco_trans_4-like_N"/>
</dbReference>
<dbReference type="PANTHER" id="PTHR12526">
    <property type="entry name" value="GLYCOSYLTRANSFERASE"/>
    <property type="match status" value="1"/>
</dbReference>
<evidence type="ECO:0000259" key="2">
    <source>
        <dbReference type="Pfam" id="PF13579"/>
    </source>
</evidence>
<dbReference type="CDD" id="cd03794">
    <property type="entry name" value="GT4_WbuB-like"/>
    <property type="match status" value="1"/>
</dbReference>
<dbReference type="EMBL" id="CP059732">
    <property type="protein sequence ID" value="QMW03981.1"/>
    <property type="molecule type" value="Genomic_DNA"/>
</dbReference>
<name>A0A7G5GYN9_9BACT</name>
<feature type="domain" description="Glycosyl transferase family 1" evidence="1">
    <location>
        <begin position="217"/>
        <end position="378"/>
    </location>
</feature>
<dbReference type="KEGG" id="sfol:H3H32_03215"/>
<evidence type="ECO:0000313" key="3">
    <source>
        <dbReference type="EMBL" id="QMW03981.1"/>
    </source>
</evidence>
<proteinExistence type="predicted"/>
<dbReference type="SUPFAM" id="SSF53756">
    <property type="entry name" value="UDP-Glycosyltransferase/glycogen phosphorylase"/>
    <property type="match status" value="1"/>
</dbReference>
<reference evidence="3 4" key="1">
    <citation type="submission" date="2020-07" db="EMBL/GenBank/DDBJ databases">
        <title>Spirosoma foliorum sp. nov., isolated from the leaves on the Nejang mountain Korea, Republic of.</title>
        <authorList>
            <person name="Ho H."/>
            <person name="Lee Y.-J."/>
            <person name="Nurcahyanto D.-A."/>
            <person name="Kim S.-G."/>
        </authorList>
    </citation>
    <scope>NUCLEOTIDE SEQUENCE [LARGE SCALE GENOMIC DNA]</scope>
    <source>
        <strain evidence="3 4">PL0136</strain>
    </source>
</reference>
<dbReference type="RefSeq" id="WP_182461237.1">
    <property type="nucleotide sequence ID" value="NZ_CP059732.1"/>
</dbReference>
<dbReference type="NCBIfam" id="NF007640">
    <property type="entry name" value="PRK10307.1"/>
    <property type="match status" value="1"/>
</dbReference>
<gene>
    <name evidence="3" type="ORF">H3H32_03215</name>
</gene>
<protein>
    <submittedName>
        <fullName evidence="3">WcaI family glycosyltransferase</fullName>
    </submittedName>
</protein>
<dbReference type="AlphaFoldDB" id="A0A7G5GYN9"/>
<sequence>MKILIYDINYAPELTGVGKYTGEMGAWLKQKGHTVQVITAMPYYPEWDVHERYKGRMWFTEIIDGVTVNRCPLYVPEKATALKRIVHEFSFILSSLYYWLPLFFTKQYDVVICVAPPFHVGFLPVLYSLFRNVPLWMHLQDLQIDVAKELDMLKNKKFLYFLFRIEKFILKRCMSVSTISEGMIRKTADKKIIQSSCKLFPNWVDEQHVKPLPRTQSLRAELGLYDTDKVILYSGSLGEKQGLELIIKAAKSFSDNKQVKFLICGSGSYKLHLEIMAQQYGLTNVLFHSLQPYEKLPAILATADIHLVLQKKSVSDLVLPSKLISILSAGGCALVSAVPGTNLHDIIHRHQMGILIDPESVDALYHGIKLALESDLSTYKLNARRYAELHLSKEVILGKFEHDLLQLQNSSSKPVRFPLAESLPHANTPLA</sequence>